<evidence type="ECO:0000313" key="2">
    <source>
        <dbReference type="EMBL" id="ODJ86689.1"/>
    </source>
</evidence>
<reference evidence="2 3" key="1">
    <citation type="submission" date="2016-06" db="EMBL/GenBank/DDBJ databases">
        <title>Genome sequence of endosymbiont of Candidatus Endolucinida thiodiazotropha.</title>
        <authorList>
            <person name="Poehlein A."/>
            <person name="Koenig S."/>
            <person name="Heiden S.E."/>
            <person name="Thuermer A."/>
            <person name="Voget S."/>
            <person name="Daniel R."/>
            <person name="Markert S."/>
            <person name="Gros O."/>
            <person name="Schweder T."/>
        </authorList>
    </citation>
    <scope>NUCLEOTIDE SEQUENCE [LARGE SCALE GENOMIC DNA]</scope>
    <source>
        <strain evidence="2 3">COS</strain>
    </source>
</reference>
<dbReference type="AlphaFoldDB" id="A0A7Z0VK87"/>
<protein>
    <submittedName>
        <fullName evidence="2">Uncharacterized protein</fullName>
    </submittedName>
</protein>
<evidence type="ECO:0000313" key="3">
    <source>
        <dbReference type="Proteomes" id="UP000094769"/>
    </source>
</evidence>
<keyword evidence="3" id="KW-1185">Reference proteome</keyword>
<dbReference type="EMBL" id="MARB01000018">
    <property type="protein sequence ID" value="ODJ86689.1"/>
    <property type="molecule type" value="Genomic_DNA"/>
</dbReference>
<dbReference type="RefSeq" id="WP_069126654.1">
    <property type="nucleotide sequence ID" value="NZ_MARB01000018.1"/>
</dbReference>
<gene>
    <name evidence="2" type="ORF">CODIS_30080</name>
</gene>
<keyword evidence="1" id="KW-1133">Transmembrane helix</keyword>
<proteinExistence type="predicted"/>
<sequence length="152" mass="17257">MLNDPLTAKYLFLFLIVIWGVLVIISAGRRYGGYMLGALFFLLIAYIALGSGFSIRIPYLHNKMEILVYTIHNERVHALAHPLGKPGEPLHIVFSIDQDTEGGGKMRKTFFDAVRAREGRRHKTNIIIDMRGYMTDQGDYKYQAAPAFPPKQ</sequence>
<name>A0A7Z0VK87_9GAMM</name>
<accession>A0A7Z0VK87</accession>
<feature type="transmembrane region" description="Helical" evidence="1">
    <location>
        <begin position="7"/>
        <end position="28"/>
    </location>
</feature>
<organism evidence="2 3">
    <name type="scientific">Candidatus Thiodiazotropha endolucinida</name>
    <dbReference type="NCBI Taxonomy" id="1655433"/>
    <lineage>
        <taxon>Bacteria</taxon>
        <taxon>Pseudomonadati</taxon>
        <taxon>Pseudomonadota</taxon>
        <taxon>Gammaproteobacteria</taxon>
        <taxon>Chromatiales</taxon>
        <taxon>Sedimenticolaceae</taxon>
        <taxon>Candidatus Thiodiazotropha</taxon>
    </lineage>
</organism>
<keyword evidence="1" id="KW-0812">Transmembrane</keyword>
<feature type="transmembrane region" description="Helical" evidence="1">
    <location>
        <begin position="34"/>
        <end position="55"/>
    </location>
</feature>
<keyword evidence="1" id="KW-0472">Membrane</keyword>
<dbReference type="Proteomes" id="UP000094769">
    <property type="component" value="Unassembled WGS sequence"/>
</dbReference>
<evidence type="ECO:0000256" key="1">
    <source>
        <dbReference type="SAM" id="Phobius"/>
    </source>
</evidence>
<comment type="caution">
    <text evidence="2">The sequence shown here is derived from an EMBL/GenBank/DDBJ whole genome shotgun (WGS) entry which is preliminary data.</text>
</comment>